<dbReference type="PANTHER" id="PTHR42812:SF2">
    <property type="entry name" value="XYLOSIDASE_ARABINOSIDASE"/>
    <property type="match status" value="1"/>
</dbReference>
<feature type="chain" id="PRO_5046670490" evidence="5">
    <location>
        <begin position="26"/>
        <end position="513"/>
    </location>
</feature>
<keyword evidence="2 4" id="KW-0378">Hydrolase</keyword>
<dbReference type="SUPFAM" id="SSF49899">
    <property type="entry name" value="Concanavalin A-like lectins/glucanases"/>
    <property type="match status" value="1"/>
</dbReference>
<feature type="signal peptide" evidence="5">
    <location>
        <begin position="1"/>
        <end position="25"/>
    </location>
</feature>
<accession>A0ABV0ACB3</accession>
<dbReference type="Proteomes" id="UP001416393">
    <property type="component" value="Unassembled WGS sequence"/>
</dbReference>
<dbReference type="EMBL" id="JAZHYP010000002">
    <property type="protein sequence ID" value="MEN3323160.1"/>
    <property type="molecule type" value="Genomic_DNA"/>
</dbReference>
<protein>
    <submittedName>
        <fullName evidence="7">Family 43 glycosylhydrolase</fullName>
    </submittedName>
</protein>
<dbReference type="PANTHER" id="PTHR42812">
    <property type="entry name" value="BETA-XYLOSIDASE"/>
    <property type="match status" value="1"/>
</dbReference>
<comment type="caution">
    <text evidence="7">The sequence shown here is derived from an EMBL/GenBank/DDBJ whole genome shotgun (WGS) entry which is preliminary data.</text>
</comment>
<reference evidence="7 8" key="1">
    <citation type="submission" date="2024-01" db="EMBL/GenBank/DDBJ databases">
        <title>Mariniflexile litorale sp. nov., isolated from the shallow sediments of the Sea of Japan.</title>
        <authorList>
            <person name="Romanenko L."/>
            <person name="Bystritskaya E."/>
            <person name="Isaeva M."/>
        </authorList>
    </citation>
    <scope>NUCLEOTIDE SEQUENCE [LARGE SCALE GENOMIC DNA]</scope>
    <source>
        <strain evidence="7 8">KCTC 32427</strain>
    </source>
</reference>
<evidence type="ECO:0000256" key="2">
    <source>
        <dbReference type="ARBA" id="ARBA00022801"/>
    </source>
</evidence>
<proteinExistence type="inferred from homology"/>
<organism evidence="7 8">
    <name type="scientific">Mariniflexile soesokkakense</name>
    <dbReference type="NCBI Taxonomy" id="1343160"/>
    <lineage>
        <taxon>Bacteria</taxon>
        <taxon>Pseudomonadati</taxon>
        <taxon>Bacteroidota</taxon>
        <taxon>Flavobacteriia</taxon>
        <taxon>Flavobacteriales</taxon>
        <taxon>Flavobacteriaceae</taxon>
        <taxon>Mariniflexile</taxon>
    </lineage>
</organism>
<dbReference type="InterPro" id="IPR006710">
    <property type="entry name" value="Glyco_hydro_43"/>
</dbReference>
<keyword evidence="5" id="KW-0732">Signal</keyword>
<dbReference type="RefSeq" id="WP_346240732.1">
    <property type="nucleotide sequence ID" value="NZ_JAZHYP010000002.1"/>
</dbReference>
<evidence type="ECO:0000313" key="8">
    <source>
        <dbReference type="Proteomes" id="UP001416393"/>
    </source>
</evidence>
<feature type="domain" description="Beta-xylosidase C-terminal Concanavalin A-like" evidence="6">
    <location>
        <begin position="336"/>
        <end position="510"/>
    </location>
</feature>
<evidence type="ECO:0000256" key="5">
    <source>
        <dbReference type="SAM" id="SignalP"/>
    </source>
</evidence>
<evidence type="ECO:0000256" key="4">
    <source>
        <dbReference type="RuleBase" id="RU361187"/>
    </source>
</evidence>
<dbReference type="InterPro" id="IPR041542">
    <property type="entry name" value="GH43_C2"/>
</dbReference>
<evidence type="ECO:0000259" key="6">
    <source>
        <dbReference type="Pfam" id="PF17851"/>
    </source>
</evidence>
<evidence type="ECO:0000313" key="7">
    <source>
        <dbReference type="EMBL" id="MEN3323160.1"/>
    </source>
</evidence>
<dbReference type="Pfam" id="PF04616">
    <property type="entry name" value="Glyco_hydro_43"/>
    <property type="match status" value="1"/>
</dbReference>
<evidence type="ECO:0000256" key="1">
    <source>
        <dbReference type="ARBA" id="ARBA00009865"/>
    </source>
</evidence>
<gene>
    <name evidence="7" type="ORF">VP395_05440</name>
</gene>
<keyword evidence="3 4" id="KW-0326">Glycosidase</keyword>
<dbReference type="InterPro" id="IPR023296">
    <property type="entry name" value="Glyco_hydro_beta-prop_sf"/>
</dbReference>
<dbReference type="InterPro" id="IPR013320">
    <property type="entry name" value="ConA-like_dom_sf"/>
</dbReference>
<dbReference type="SUPFAM" id="SSF75005">
    <property type="entry name" value="Arabinanase/levansucrase/invertase"/>
    <property type="match status" value="1"/>
</dbReference>
<dbReference type="Gene3D" id="2.60.120.200">
    <property type="match status" value="1"/>
</dbReference>
<dbReference type="CDD" id="cd09002">
    <property type="entry name" value="GH43_XYL-like"/>
    <property type="match status" value="1"/>
</dbReference>
<dbReference type="Pfam" id="PF17851">
    <property type="entry name" value="GH43_C2"/>
    <property type="match status" value="1"/>
</dbReference>
<comment type="similarity">
    <text evidence="1 4">Belongs to the glycosyl hydrolase 43 family.</text>
</comment>
<dbReference type="Gene3D" id="2.115.10.20">
    <property type="entry name" value="Glycosyl hydrolase domain, family 43"/>
    <property type="match status" value="1"/>
</dbReference>
<keyword evidence="8" id="KW-1185">Reference proteome</keyword>
<dbReference type="InterPro" id="IPR051795">
    <property type="entry name" value="Glycosyl_Hydrlase_43"/>
</dbReference>
<sequence length="513" mass="58766">MIKTKLNSKLFFILMLLSVITMVNCKNEKELQPEEAKEEPTYSNPILGGDYPDPSLVRVGSDYYMTHSSFNYYPGLIVWHSTDLIHWERISHALTQNVGSVWAPDLVFVNGKYYIYFPAGGTNWVVYADSPNGPWSEPIDLKLSGFIDPGHVVDDKGIRYLYLSKGYVVKLTDDGLATAETPVFNYEGWQYPKEWSTECFCLESPKSTVKDGYYHLITAEGGTAGPATAHMVVSARSKSPYGPFENSPYNPIVHTEKRGERWWNQGHGTLVDDINGNWWIMYHGYEKNFQTLGRQSLMLPIEWTEDGWFRVPEGTNASDKITVPDLKISKVSHSLNDNFDNAELNLQWQFYKDYNPERFEFKEGALVFKAEGNSFTDSSPLLVNSSDRKYEVQVEYTLEEGVEVGLCLYYNEVANMHISVTKEKFSVYNRQKRKISEPNVFANHGFLRILNDENEVSFYYSSNGKNWIRLERSIEASGFNHNVFGEFLSLRAGLFAFGEGKVKFDNFIYKALD</sequence>
<name>A0ABV0ACB3_9FLAO</name>
<evidence type="ECO:0000256" key="3">
    <source>
        <dbReference type="ARBA" id="ARBA00023295"/>
    </source>
</evidence>